<dbReference type="InterPro" id="IPR003096">
    <property type="entry name" value="SM22_calponin"/>
</dbReference>
<organism evidence="2 3">
    <name type="scientific">Dimorphilus gyrociliatus</name>
    <dbReference type="NCBI Taxonomy" id="2664684"/>
    <lineage>
        <taxon>Eukaryota</taxon>
        <taxon>Metazoa</taxon>
        <taxon>Spiralia</taxon>
        <taxon>Lophotrochozoa</taxon>
        <taxon>Annelida</taxon>
        <taxon>Polychaeta</taxon>
        <taxon>Polychaeta incertae sedis</taxon>
        <taxon>Dinophilidae</taxon>
        <taxon>Dimorphilus</taxon>
    </lineage>
</organism>
<dbReference type="AlphaFoldDB" id="A0A7I8WB85"/>
<evidence type="ECO:0000313" key="2">
    <source>
        <dbReference type="EMBL" id="CAD5125370.1"/>
    </source>
</evidence>
<dbReference type="InterPro" id="IPR050606">
    <property type="entry name" value="Calponin-like"/>
</dbReference>
<dbReference type="Gene3D" id="1.10.418.10">
    <property type="entry name" value="Calponin-like domain"/>
    <property type="match status" value="1"/>
</dbReference>
<dbReference type="GO" id="GO:0051015">
    <property type="term" value="F:actin filament binding"/>
    <property type="evidence" value="ECO:0007669"/>
    <property type="project" value="TreeGrafter"/>
</dbReference>
<reference evidence="2 3" key="1">
    <citation type="submission" date="2020-08" db="EMBL/GenBank/DDBJ databases">
        <authorList>
            <person name="Hejnol A."/>
        </authorList>
    </citation>
    <scope>NUCLEOTIDE SEQUENCE [LARGE SCALE GENOMIC DNA]</scope>
</reference>
<gene>
    <name evidence="2" type="ORF">DGYR_LOCUS12748</name>
</gene>
<name>A0A7I8WB85_9ANNE</name>
<dbReference type="GO" id="GO:0007015">
    <property type="term" value="P:actin filament organization"/>
    <property type="evidence" value="ECO:0007669"/>
    <property type="project" value="TreeGrafter"/>
</dbReference>
<dbReference type="PANTHER" id="PTHR47385:SF24">
    <property type="entry name" value="MUSCLE-SPECIFIC PROTEIN 20"/>
    <property type="match status" value="1"/>
</dbReference>
<keyword evidence="3" id="KW-1185">Reference proteome</keyword>
<dbReference type="EMBL" id="CAJFCJ010000026">
    <property type="protein sequence ID" value="CAD5125370.1"/>
    <property type="molecule type" value="Genomic_DNA"/>
</dbReference>
<comment type="caution">
    <text evidence="2">The sequence shown here is derived from an EMBL/GenBank/DDBJ whole genome shotgun (WGS) entry which is preliminary data.</text>
</comment>
<dbReference type="SMART" id="SM00033">
    <property type="entry name" value="CH"/>
    <property type="match status" value="1"/>
</dbReference>
<accession>A0A7I8WB85</accession>
<dbReference type="PANTHER" id="PTHR47385">
    <property type="entry name" value="CALPONIN"/>
    <property type="match status" value="1"/>
</dbReference>
<dbReference type="GO" id="GO:0015629">
    <property type="term" value="C:actin cytoskeleton"/>
    <property type="evidence" value="ECO:0007669"/>
    <property type="project" value="TreeGrafter"/>
</dbReference>
<dbReference type="Proteomes" id="UP000549394">
    <property type="component" value="Unassembled WGS sequence"/>
</dbReference>
<sequence>MANRACKAGDAFQTEKKLEKKYEEEENLGTPKRIAEWINTVLAEELSVKCTDISYQGLHIFLKDGVVLCKLINKLLENDGFPKVSFRSKATTAFVAMNNIENFNKGAYNFGLPETALFQTTDLYEGRKGPMLNVINCLSQMGMIANAKGFEPIFNTGQAPKADWAKD</sequence>
<dbReference type="OrthoDB" id="21595at2759"/>
<feature type="domain" description="Calponin-homology (CH)" evidence="1">
    <location>
        <begin position="28"/>
        <end position="143"/>
    </location>
</feature>
<dbReference type="InterPro" id="IPR001715">
    <property type="entry name" value="CH_dom"/>
</dbReference>
<evidence type="ECO:0000259" key="1">
    <source>
        <dbReference type="PROSITE" id="PS50021"/>
    </source>
</evidence>
<dbReference type="InterPro" id="IPR036872">
    <property type="entry name" value="CH_dom_sf"/>
</dbReference>
<proteinExistence type="predicted"/>
<evidence type="ECO:0000313" key="3">
    <source>
        <dbReference type="Proteomes" id="UP000549394"/>
    </source>
</evidence>
<dbReference type="PROSITE" id="PS50021">
    <property type="entry name" value="CH"/>
    <property type="match status" value="1"/>
</dbReference>
<protein>
    <submittedName>
        <fullName evidence="2">DgyrCDS13609</fullName>
    </submittedName>
</protein>
<dbReference type="PRINTS" id="PR00888">
    <property type="entry name" value="SM22CALPONIN"/>
</dbReference>
<dbReference type="SUPFAM" id="SSF47576">
    <property type="entry name" value="Calponin-homology domain, CH-domain"/>
    <property type="match status" value="1"/>
</dbReference>
<dbReference type="Pfam" id="PF00307">
    <property type="entry name" value="CH"/>
    <property type="match status" value="1"/>
</dbReference>